<organism evidence="2 3">
    <name type="scientific">Actinomycetospora rhizophila</name>
    <dbReference type="NCBI Taxonomy" id="1416876"/>
    <lineage>
        <taxon>Bacteria</taxon>
        <taxon>Bacillati</taxon>
        <taxon>Actinomycetota</taxon>
        <taxon>Actinomycetes</taxon>
        <taxon>Pseudonocardiales</taxon>
        <taxon>Pseudonocardiaceae</taxon>
        <taxon>Actinomycetospora</taxon>
    </lineage>
</organism>
<protein>
    <recommendedName>
        <fullName evidence="4">Uracil-DNA glycosylase-like domain-containing protein</fullName>
    </recommendedName>
</protein>
<evidence type="ECO:0000256" key="1">
    <source>
        <dbReference type="SAM" id="MobiDB-lite"/>
    </source>
</evidence>
<evidence type="ECO:0000313" key="2">
    <source>
        <dbReference type="EMBL" id="MFC5142941.1"/>
    </source>
</evidence>
<dbReference type="RefSeq" id="WP_378025025.1">
    <property type="nucleotide sequence ID" value="NZ_JBHSKG010000030.1"/>
</dbReference>
<proteinExistence type="predicted"/>
<comment type="caution">
    <text evidence="2">The sequence shown here is derived from an EMBL/GenBank/DDBJ whole genome shotgun (WGS) entry which is preliminary data.</text>
</comment>
<evidence type="ECO:0000313" key="3">
    <source>
        <dbReference type="Proteomes" id="UP001596175"/>
    </source>
</evidence>
<keyword evidence="3" id="KW-1185">Reference proteome</keyword>
<accession>A0ABV9ZR58</accession>
<name>A0ABV9ZR58_9PSEU</name>
<reference evidence="3" key="1">
    <citation type="journal article" date="2019" name="Int. J. Syst. Evol. Microbiol.">
        <title>The Global Catalogue of Microorganisms (GCM) 10K type strain sequencing project: providing services to taxonomists for standard genome sequencing and annotation.</title>
        <authorList>
            <consortium name="The Broad Institute Genomics Platform"/>
            <consortium name="The Broad Institute Genome Sequencing Center for Infectious Disease"/>
            <person name="Wu L."/>
            <person name="Ma J."/>
        </authorList>
    </citation>
    <scope>NUCLEOTIDE SEQUENCE [LARGE SCALE GENOMIC DNA]</scope>
    <source>
        <strain evidence="3">XZYJ18</strain>
    </source>
</reference>
<dbReference type="EMBL" id="JBHSKG010000030">
    <property type="protein sequence ID" value="MFC5142941.1"/>
    <property type="molecule type" value="Genomic_DNA"/>
</dbReference>
<dbReference type="Proteomes" id="UP001596175">
    <property type="component" value="Unassembled WGS sequence"/>
</dbReference>
<sequence length="185" mass="19757">MGQLSHVGSHYEADDQQGLRILVVGKQTGRGHEHVTMDSRSAQVASAKPETARPFPRTPHMEGTAAAIKVLLGSDPDADDILGGVHVFDRSALVNATLCSHIPGASAKGQGTPTMYQRCATHLRRTIDILEPTVVIAQGWSSGGWSPSRVVAEALGLPATPARNSDTLIKRPHRPLGFVALVHRR</sequence>
<evidence type="ECO:0008006" key="4">
    <source>
        <dbReference type="Google" id="ProtNLM"/>
    </source>
</evidence>
<feature type="region of interest" description="Disordered" evidence="1">
    <location>
        <begin position="34"/>
        <end position="59"/>
    </location>
</feature>
<gene>
    <name evidence="2" type="ORF">ACFPK1_32290</name>
</gene>